<name>A0ABW7CCJ3_9CYAN</name>
<dbReference type="RefSeq" id="WP_393014127.1">
    <property type="nucleotide sequence ID" value="NZ_JAZAQF010000078.1"/>
</dbReference>
<reference evidence="2" key="1">
    <citation type="journal article" date="2024" name="Algal Res.">
        <title>Biochemical, toxicological and genomic investigation of a high-biomass producing Limnothrix strain isolated from Italian shallow drinking water reservoir.</title>
        <authorList>
            <person name="Simonazzi M."/>
            <person name="Shishido T.K."/>
            <person name="Delbaje E."/>
            <person name="Wahlsten M."/>
            <person name="Fewer D.P."/>
            <person name="Sivonen K."/>
            <person name="Pezzolesi L."/>
            <person name="Pistocchi R."/>
        </authorList>
    </citation>
    <scope>NUCLEOTIDE SEQUENCE [LARGE SCALE GENOMIC DNA]</scope>
    <source>
        <strain evidence="2">LRLZ20PSL1</strain>
    </source>
</reference>
<comment type="caution">
    <text evidence="1">The sequence shown here is derived from an EMBL/GenBank/DDBJ whole genome shotgun (WGS) entry which is preliminary data.</text>
</comment>
<evidence type="ECO:0000313" key="1">
    <source>
        <dbReference type="EMBL" id="MFG3818657.1"/>
    </source>
</evidence>
<keyword evidence="2" id="KW-1185">Reference proteome</keyword>
<dbReference type="EMBL" id="JAZAQF010000078">
    <property type="protein sequence ID" value="MFG3818657.1"/>
    <property type="molecule type" value="Genomic_DNA"/>
</dbReference>
<dbReference type="Proteomes" id="UP001604335">
    <property type="component" value="Unassembled WGS sequence"/>
</dbReference>
<dbReference type="Pfam" id="PF20102">
    <property type="entry name" value="DUF6492"/>
    <property type="match status" value="1"/>
</dbReference>
<proteinExistence type="predicted"/>
<sequence length="293" mass="34535">MQIDNSQNLSSFAIITPSYDQDFQRCQLLCKSISRFVQPPFKHYIVVEKRDLKLFSQLNNQHTEIIIVQDLLPFWLFRLPKIRKTWFSLKGVPVRSWIMQQISKIALARVIDEEISVFLDSDEMFIRDFGISNLVKNNQVRFYAEPKGNPLGMDTPHQHWHQSASRLLGLTETPMPAPDYIADVITWKRENVTAMCRHIERIYHQSWFEAVSKTWHFSEYTLYGTYIDRVLQDRSGHYWDPTKILNSYYDPNVMTEEELRNFVNSTRPEHVAIMISAKAKIAVDRYASLLELE</sequence>
<accession>A0ABW7CCJ3</accession>
<dbReference type="InterPro" id="IPR045499">
    <property type="entry name" value="DUF6492"/>
</dbReference>
<evidence type="ECO:0000313" key="2">
    <source>
        <dbReference type="Proteomes" id="UP001604335"/>
    </source>
</evidence>
<gene>
    <name evidence="1" type="ORF">VPK24_13490</name>
</gene>
<protein>
    <submittedName>
        <fullName evidence="1">DUF6492 family protein</fullName>
    </submittedName>
</protein>
<organism evidence="1 2">
    <name type="scientific">Limnothrix redekei LRLZ20PSL1</name>
    <dbReference type="NCBI Taxonomy" id="3112953"/>
    <lineage>
        <taxon>Bacteria</taxon>
        <taxon>Bacillati</taxon>
        <taxon>Cyanobacteriota</taxon>
        <taxon>Cyanophyceae</taxon>
        <taxon>Pseudanabaenales</taxon>
        <taxon>Pseudanabaenaceae</taxon>
        <taxon>Limnothrix</taxon>
    </lineage>
</organism>